<dbReference type="PANTHER" id="PTHR33392:SF6">
    <property type="entry name" value="POLYISOPRENYL-TEICHOIC ACID--PEPTIDOGLYCAN TEICHOIC ACID TRANSFERASE TAGU"/>
    <property type="match status" value="1"/>
</dbReference>
<dbReference type="Pfam" id="PF03816">
    <property type="entry name" value="LytR_cpsA_psr"/>
    <property type="match status" value="1"/>
</dbReference>
<sequence>MSASTPRHASSQRRRTSRLARGGGVAALSLVLFAGSGVAIAYNDIQGNIDRHDIEDLLGDRPTTAGEEEPLPIDSAAGEDLNIVVLGSDTRAGETNASFGSTPEGGQRSDTTMIAHISADRTRMEVISIPRDTLVSIPSCRLEDGSWTEPRSEAMFNTAFSTGADNGGIGTAAACTIRTIEELTGIYIDDFVVVDFAGFINVVDALGGVPMCLEEPIDDPKAHAQIPAGEQVLDGRQALGFARARYSIGDGSDISRIGRQQELVAAIAREALGKNLLTDMPALYRFLDAATSTLTTGTQLGSIPTLAGLAYSLRGIDLDSIVFETMPFEYAGNRVRPTAEAEELWAALREDRPIQGALTAGGEIPTEEATGVPTDAPTTEQPPAAPEPEPTPTSLCS</sequence>
<name>A0ABX5VPG2_9MICO</name>
<feature type="domain" description="Cell envelope-related transcriptional attenuator" evidence="3">
    <location>
        <begin position="108"/>
        <end position="271"/>
    </location>
</feature>
<protein>
    <submittedName>
        <fullName evidence="4">LytR family transcriptional regulator</fullName>
    </submittedName>
</protein>
<dbReference type="Proteomes" id="UP000313948">
    <property type="component" value="Chromosome"/>
</dbReference>
<dbReference type="InterPro" id="IPR004474">
    <property type="entry name" value="LytR_CpsA_psr"/>
</dbReference>
<gene>
    <name evidence="4" type="ORF">FE251_02845</name>
</gene>
<evidence type="ECO:0000259" key="3">
    <source>
        <dbReference type="Pfam" id="PF03816"/>
    </source>
</evidence>
<dbReference type="RefSeq" id="WP_139070945.1">
    <property type="nucleotide sequence ID" value="NZ_CP040899.1"/>
</dbReference>
<accession>A0ABX5VPG2</accession>
<dbReference type="PANTHER" id="PTHR33392">
    <property type="entry name" value="POLYISOPRENYL-TEICHOIC ACID--PEPTIDOGLYCAN TEICHOIC ACID TRANSFERASE TAGU"/>
    <property type="match status" value="1"/>
</dbReference>
<organism evidence="4 5">
    <name type="scientific">Georgenia wutianyii</name>
    <dbReference type="NCBI Taxonomy" id="2585135"/>
    <lineage>
        <taxon>Bacteria</taxon>
        <taxon>Bacillati</taxon>
        <taxon>Actinomycetota</taxon>
        <taxon>Actinomycetes</taxon>
        <taxon>Micrococcales</taxon>
        <taxon>Bogoriellaceae</taxon>
        <taxon>Georgenia</taxon>
    </lineage>
</organism>
<keyword evidence="5" id="KW-1185">Reference proteome</keyword>
<dbReference type="InterPro" id="IPR050922">
    <property type="entry name" value="LytR/CpsA/Psr_CW_biosynth"/>
</dbReference>
<comment type="similarity">
    <text evidence="1">Belongs to the LytR/CpsA/Psr (LCP) family.</text>
</comment>
<feature type="compositionally biased region" description="Low complexity" evidence="2">
    <location>
        <begin position="373"/>
        <end position="382"/>
    </location>
</feature>
<dbReference type="NCBIfam" id="TIGR00350">
    <property type="entry name" value="lytR_cpsA_psr"/>
    <property type="match status" value="1"/>
</dbReference>
<evidence type="ECO:0000256" key="1">
    <source>
        <dbReference type="ARBA" id="ARBA00006068"/>
    </source>
</evidence>
<evidence type="ECO:0000256" key="2">
    <source>
        <dbReference type="SAM" id="MobiDB-lite"/>
    </source>
</evidence>
<dbReference type="Gene3D" id="3.40.630.190">
    <property type="entry name" value="LCP protein"/>
    <property type="match status" value="1"/>
</dbReference>
<evidence type="ECO:0000313" key="4">
    <source>
        <dbReference type="EMBL" id="QDB78430.1"/>
    </source>
</evidence>
<proteinExistence type="inferred from homology"/>
<feature type="region of interest" description="Disordered" evidence="2">
    <location>
        <begin position="355"/>
        <end position="397"/>
    </location>
</feature>
<dbReference type="EMBL" id="CP040899">
    <property type="protein sequence ID" value="QDB78430.1"/>
    <property type="molecule type" value="Genomic_DNA"/>
</dbReference>
<evidence type="ECO:0000313" key="5">
    <source>
        <dbReference type="Proteomes" id="UP000313948"/>
    </source>
</evidence>
<reference evidence="4 5" key="1">
    <citation type="submission" date="2019-05" db="EMBL/GenBank/DDBJ databases">
        <title>Georgenia *** sp. nov., and Georgenia *** sp. nov., isolated from the intestinal contents of plateau pika (Ochotona curzoniae) in the Qinghai-Tibet plateau of China.</title>
        <authorList>
            <person name="Tian Z."/>
        </authorList>
    </citation>
    <scope>NUCLEOTIDE SEQUENCE [LARGE SCALE GENOMIC DNA]</scope>
    <source>
        <strain evidence="4 5">Z294</strain>
    </source>
</reference>